<reference evidence="1 2" key="1">
    <citation type="submission" date="2019-05" db="EMBL/GenBank/DDBJ databases">
        <title>Another draft genome of Portunus trituberculatus and its Hox gene families provides insights of decapod evolution.</title>
        <authorList>
            <person name="Jeong J.-H."/>
            <person name="Song I."/>
            <person name="Kim S."/>
            <person name="Choi T."/>
            <person name="Kim D."/>
            <person name="Ryu S."/>
            <person name="Kim W."/>
        </authorList>
    </citation>
    <scope>NUCLEOTIDE SEQUENCE [LARGE SCALE GENOMIC DNA]</scope>
    <source>
        <tissue evidence="1">Muscle</tissue>
    </source>
</reference>
<organism evidence="1 2">
    <name type="scientific">Portunus trituberculatus</name>
    <name type="common">Swimming crab</name>
    <name type="synonym">Neptunus trituberculatus</name>
    <dbReference type="NCBI Taxonomy" id="210409"/>
    <lineage>
        <taxon>Eukaryota</taxon>
        <taxon>Metazoa</taxon>
        <taxon>Ecdysozoa</taxon>
        <taxon>Arthropoda</taxon>
        <taxon>Crustacea</taxon>
        <taxon>Multicrustacea</taxon>
        <taxon>Malacostraca</taxon>
        <taxon>Eumalacostraca</taxon>
        <taxon>Eucarida</taxon>
        <taxon>Decapoda</taxon>
        <taxon>Pleocyemata</taxon>
        <taxon>Brachyura</taxon>
        <taxon>Eubrachyura</taxon>
        <taxon>Portunoidea</taxon>
        <taxon>Portunidae</taxon>
        <taxon>Portuninae</taxon>
        <taxon>Portunus</taxon>
    </lineage>
</organism>
<protein>
    <submittedName>
        <fullName evidence="1">Uncharacterized protein</fullName>
    </submittedName>
</protein>
<sequence length="71" mass="7856">MLRFCDVTISRLFNTRSVPHLCLFLVAISSEQTTPVIPLVAELVTIATRVASDMITVLFLSLIRSFSSRAS</sequence>
<proteinExistence type="predicted"/>
<name>A0A5B7GD61_PORTR</name>
<dbReference type="Proteomes" id="UP000324222">
    <property type="component" value="Unassembled WGS sequence"/>
</dbReference>
<gene>
    <name evidence="1" type="ORF">E2C01_049179</name>
</gene>
<keyword evidence="2" id="KW-1185">Reference proteome</keyword>
<comment type="caution">
    <text evidence="1">The sequence shown here is derived from an EMBL/GenBank/DDBJ whole genome shotgun (WGS) entry which is preliminary data.</text>
</comment>
<evidence type="ECO:0000313" key="2">
    <source>
        <dbReference type="Proteomes" id="UP000324222"/>
    </source>
</evidence>
<accession>A0A5B7GD61</accession>
<evidence type="ECO:0000313" key="1">
    <source>
        <dbReference type="EMBL" id="MPC55247.1"/>
    </source>
</evidence>
<dbReference type="AlphaFoldDB" id="A0A5B7GD61"/>
<dbReference type="EMBL" id="VSRR010013008">
    <property type="protein sequence ID" value="MPC55247.1"/>
    <property type="molecule type" value="Genomic_DNA"/>
</dbReference>